<reference evidence="1 2" key="1">
    <citation type="submission" date="2018-12" db="EMBL/GenBank/DDBJ databases">
        <title>The complete genome of the methanogenic archaea of the candidate phylum Verstraetearchaeota, obtained from the metagenome of underground thermal water.</title>
        <authorList>
            <person name="Kadnikov V.V."/>
            <person name="Mardanov A.V."/>
            <person name="Beletsky A.V."/>
            <person name="Karnachuk O.V."/>
            <person name="Ravin N.V."/>
        </authorList>
    </citation>
    <scope>NUCLEOTIDE SEQUENCE [LARGE SCALE GENOMIC DNA]</scope>
    <source>
        <strain evidence="1">Ch88</strain>
    </source>
</reference>
<gene>
    <name evidence="1" type="ORF">Metus_1128</name>
</gene>
<evidence type="ECO:0000313" key="2">
    <source>
        <dbReference type="Proteomes" id="UP000288215"/>
    </source>
</evidence>
<organism evidence="1 2">
    <name type="scientific">Methanosuratincola subterraneus</name>
    <dbReference type="NCBI Taxonomy" id="2593994"/>
    <lineage>
        <taxon>Archaea</taxon>
        <taxon>Thermoproteota</taxon>
        <taxon>Methanosuratincolia</taxon>
        <taxon>Candidatus Methanomethylicales</taxon>
        <taxon>Candidatus Methanomethylicaceae</taxon>
        <taxon>Candidatus Methanosuratincola (ex Vanwonterghem et al. 2016)</taxon>
    </lineage>
</organism>
<dbReference type="EMBL" id="RXGA01000003">
    <property type="protein sequence ID" value="RWX73154.1"/>
    <property type="molecule type" value="Genomic_DNA"/>
</dbReference>
<sequence>MIGMAVVIALLVLSNVYTYMRFQKQISIALDEVVSLQNENANLKKRKISKTVYRR</sequence>
<name>A0A444L6F2_METS7</name>
<accession>A0A444L6F2</accession>
<evidence type="ECO:0000313" key="1">
    <source>
        <dbReference type="EMBL" id="RWX73154.1"/>
    </source>
</evidence>
<proteinExistence type="predicted"/>
<dbReference type="Proteomes" id="UP000288215">
    <property type="component" value="Unassembled WGS sequence"/>
</dbReference>
<protein>
    <submittedName>
        <fullName evidence="1">Uncharacterized protein</fullName>
    </submittedName>
</protein>
<dbReference type="AlphaFoldDB" id="A0A444L6F2"/>
<comment type="caution">
    <text evidence="1">The sequence shown here is derived from an EMBL/GenBank/DDBJ whole genome shotgun (WGS) entry which is preliminary data.</text>
</comment>